<dbReference type="GO" id="GO:0016020">
    <property type="term" value="C:membrane"/>
    <property type="evidence" value="ECO:0007669"/>
    <property type="project" value="UniProtKB-SubCell"/>
</dbReference>
<evidence type="ECO:0000256" key="9">
    <source>
        <dbReference type="SAM" id="Phobius"/>
    </source>
</evidence>
<dbReference type="GO" id="GO:0016872">
    <property type="term" value="F:intramolecular lyase activity"/>
    <property type="evidence" value="ECO:0007669"/>
    <property type="project" value="InterPro"/>
</dbReference>
<dbReference type="AlphaFoldDB" id="K6X3N4"/>
<sequence length="130" mass="14182">MRELTYAAMLVFVLATTLPLEVALRTRVYAKPIRLVLTIVCVAVPFVAWDIAATHAGHWSFDLTQTLGVVLPGGLPLEEWGFFVVVPIASVLTLEAVRSVKGWRVGDEPDHSTRTRQPTAQTPASEGNDS</sequence>
<evidence type="ECO:0000256" key="1">
    <source>
        <dbReference type="ARBA" id="ARBA00004141"/>
    </source>
</evidence>
<organism evidence="11 12">
    <name type="scientific">Gordonia rhizosphera NBRC 16068</name>
    <dbReference type="NCBI Taxonomy" id="1108045"/>
    <lineage>
        <taxon>Bacteria</taxon>
        <taxon>Bacillati</taxon>
        <taxon>Actinomycetota</taxon>
        <taxon>Actinomycetes</taxon>
        <taxon>Mycobacteriales</taxon>
        <taxon>Gordoniaceae</taxon>
        <taxon>Gordonia</taxon>
    </lineage>
</organism>
<dbReference type="RefSeq" id="WP_006338518.1">
    <property type="nucleotide sequence ID" value="NZ_BAHC01000217.1"/>
</dbReference>
<dbReference type="STRING" id="1108045.GORHZ_217_00320"/>
<feature type="transmembrane region" description="Helical" evidence="9">
    <location>
        <begin position="6"/>
        <end position="24"/>
    </location>
</feature>
<feature type="domain" description="Lycopene cyclase" evidence="10">
    <location>
        <begin position="6"/>
        <end position="95"/>
    </location>
</feature>
<feature type="region of interest" description="Disordered" evidence="8">
    <location>
        <begin position="105"/>
        <end position="130"/>
    </location>
</feature>
<reference evidence="11 12" key="1">
    <citation type="submission" date="2012-08" db="EMBL/GenBank/DDBJ databases">
        <title>Whole genome shotgun sequence of Gordonia rhizosphera NBRC 16068.</title>
        <authorList>
            <person name="Takarada H."/>
            <person name="Isaki S."/>
            <person name="Hosoyama A."/>
            <person name="Tsuchikane K."/>
            <person name="Katsumata H."/>
            <person name="Baba S."/>
            <person name="Ohji S."/>
            <person name="Yamazaki S."/>
            <person name="Fujita N."/>
        </authorList>
    </citation>
    <scope>NUCLEOTIDE SEQUENCE [LARGE SCALE GENOMIC DNA]</scope>
    <source>
        <strain evidence="11 12">NBRC 16068</strain>
    </source>
</reference>
<comment type="caution">
    <text evidence="11">The sequence shown here is derived from an EMBL/GenBank/DDBJ whole genome shotgun (WGS) entry which is preliminary data.</text>
</comment>
<dbReference type="EMBL" id="BAHC01000217">
    <property type="protein sequence ID" value="GAB93404.1"/>
    <property type="molecule type" value="Genomic_DNA"/>
</dbReference>
<evidence type="ECO:0000256" key="8">
    <source>
        <dbReference type="SAM" id="MobiDB-lite"/>
    </source>
</evidence>
<dbReference type="eggNOG" id="ENOG5032SIY">
    <property type="taxonomic scope" value="Bacteria"/>
</dbReference>
<dbReference type="Pfam" id="PF18916">
    <property type="entry name" value="Lycopene_cyc"/>
    <property type="match status" value="1"/>
</dbReference>
<keyword evidence="7" id="KW-0413">Isomerase</keyword>
<evidence type="ECO:0000256" key="4">
    <source>
        <dbReference type="ARBA" id="ARBA00022746"/>
    </source>
</evidence>
<dbReference type="GO" id="GO:0045436">
    <property type="term" value="F:lycopene beta cyclase activity"/>
    <property type="evidence" value="ECO:0007669"/>
    <property type="project" value="UniProtKB-ARBA"/>
</dbReference>
<keyword evidence="5 9" id="KW-1133">Transmembrane helix</keyword>
<evidence type="ECO:0000259" key="10">
    <source>
        <dbReference type="Pfam" id="PF18916"/>
    </source>
</evidence>
<gene>
    <name evidence="11" type="primary">crtYC</name>
    <name evidence="11" type="ORF">GORHZ_217_00320</name>
</gene>
<feature type="transmembrane region" description="Helical" evidence="9">
    <location>
        <begin position="80"/>
        <end position="97"/>
    </location>
</feature>
<feature type="transmembrane region" description="Helical" evidence="9">
    <location>
        <begin position="36"/>
        <end position="60"/>
    </location>
</feature>
<evidence type="ECO:0000313" key="12">
    <source>
        <dbReference type="Proteomes" id="UP000008363"/>
    </source>
</evidence>
<evidence type="ECO:0000256" key="3">
    <source>
        <dbReference type="ARBA" id="ARBA00022692"/>
    </source>
</evidence>
<evidence type="ECO:0000313" key="11">
    <source>
        <dbReference type="EMBL" id="GAB93404.1"/>
    </source>
</evidence>
<proteinExistence type="predicted"/>
<evidence type="ECO:0000256" key="7">
    <source>
        <dbReference type="ARBA" id="ARBA00023235"/>
    </source>
</evidence>
<evidence type="ECO:0000256" key="6">
    <source>
        <dbReference type="ARBA" id="ARBA00023136"/>
    </source>
</evidence>
<dbReference type="Proteomes" id="UP000008363">
    <property type="component" value="Unassembled WGS sequence"/>
</dbReference>
<keyword evidence="12" id="KW-1185">Reference proteome</keyword>
<accession>K6X3N4</accession>
<dbReference type="NCBIfam" id="TIGR03462">
    <property type="entry name" value="CarR_dom_SF"/>
    <property type="match status" value="1"/>
</dbReference>
<dbReference type="GO" id="GO:0016117">
    <property type="term" value="P:carotenoid biosynthetic process"/>
    <property type="evidence" value="ECO:0007669"/>
    <property type="project" value="UniProtKB-KW"/>
</dbReference>
<protein>
    <submittedName>
        <fullName evidence="11">Lycopene cyclase</fullName>
    </submittedName>
</protein>
<evidence type="ECO:0000256" key="2">
    <source>
        <dbReference type="ARBA" id="ARBA00004829"/>
    </source>
</evidence>
<evidence type="ECO:0000256" key="5">
    <source>
        <dbReference type="ARBA" id="ARBA00022989"/>
    </source>
</evidence>
<comment type="pathway">
    <text evidence="2">Carotenoid biosynthesis.</text>
</comment>
<name>K6X3N4_9ACTN</name>
<dbReference type="InterPro" id="IPR017825">
    <property type="entry name" value="Lycopene_cyclase_dom"/>
</dbReference>
<keyword evidence="6 9" id="KW-0472">Membrane</keyword>
<comment type="subcellular location">
    <subcellularLocation>
        <location evidence="1">Membrane</location>
        <topology evidence="1">Multi-pass membrane protein</topology>
    </subcellularLocation>
</comment>
<keyword evidence="4" id="KW-0125">Carotenoid biosynthesis</keyword>
<dbReference type="OrthoDB" id="5195186at2"/>
<feature type="compositionally biased region" description="Polar residues" evidence="8">
    <location>
        <begin position="115"/>
        <end position="130"/>
    </location>
</feature>
<keyword evidence="3 9" id="KW-0812">Transmembrane</keyword>